<dbReference type="Gene3D" id="2.160.20.80">
    <property type="entry name" value="E3 ubiquitin-protein ligase SopA"/>
    <property type="match status" value="1"/>
</dbReference>
<dbReference type="SUPFAM" id="SSF141571">
    <property type="entry name" value="Pentapeptide repeat-like"/>
    <property type="match status" value="1"/>
</dbReference>
<dbReference type="InterPro" id="IPR044213">
    <property type="entry name" value="At2g44920-like"/>
</dbReference>
<dbReference type="Pfam" id="PF00805">
    <property type="entry name" value="Pentapeptide"/>
    <property type="match status" value="2"/>
</dbReference>
<evidence type="ECO:0000313" key="3">
    <source>
        <dbReference type="Proteomes" id="UP000030170"/>
    </source>
</evidence>
<reference evidence="2 3" key="1">
    <citation type="journal article" date="2014" name="Mol. Ecol.">
        <title>Evolution of Synechococcus.</title>
        <authorList>
            <person name="Dvorak P."/>
            <person name="Casamatta D."/>
            <person name="Hasler P."/>
            <person name="Poulickova A."/>
            <person name="Ondrej V."/>
            <person name="Sanges R."/>
        </authorList>
    </citation>
    <scope>NUCLEOTIDE SEQUENCE [LARGE SCALE GENOMIC DNA]</scope>
    <source>
        <strain evidence="2 3">CAUP A 1101</strain>
    </source>
</reference>
<feature type="chain" id="PRO_5001941039" description="Pentapeptide repeat-containing protein" evidence="1">
    <location>
        <begin position="29"/>
        <end position="167"/>
    </location>
</feature>
<keyword evidence="3" id="KW-1185">Reference proteome</keyword>
<evidence type="ECO:0000256" key="1">
    <source>
        <dbReference type="SAM" id="SignalP"/>
    </source>
</evidence>
<evidence type="ECO:0000313" key="2">
    <source>
        <dbReference type="EMBL" id="KGF73285.1"/>
    </source>
</evidence>
<dbReference type="AlphaFoldDB" id="A0A098TLU7"/>
<dbReference type="InterPro" id="IPR001646">
    <property type="entry name" value="5peptide_repeat"/>
</dbReference>
<sequence>MRLRCWPLWGWVIALLVVLMGLPLPVQAASSAAIRAYDDAAAIAKDYSGQSLLQVEFGAAELAGANFSGADLRGAVFNGAMLTKANWHGVNFSNGIAYLSNLSGIDFTDAILTDAMLLKSNFRGAQVTGADFSNAVLDRQQVVLLCQSASGVNSVTGVATRESLGCP</sequence>
<dbReference type="RefSeq" id="WP_036531562.1">
    <property type="nucleotide sequence ID" value="NZ_JJML01000009.1"/>
</dbReference>
<dbReference type="PANTHER" id="PTHR47200:SF2">
    <property type="entry name" value="THYLAKOID LUMENAL 15 KDA PROTEIN 1, CHLOROPLASTIC"/>
    <property type="match status" value="1"/>
</dbReference>
<organism evidence="2 3">
    <name type="scientific">Neosynechococcus sphagnicola sy1</name>
    <dbReference type="NCBI Taxonomy" id="1497020"/>
    <lineage>
        <taxon>Bacteria</taxon>
        <taxon>Bacillati</taxon>
        <taxon>Cyanobacteriota</taxon>
        <taxon>Cyanophyceae</taxon>
        <taxon>Neosynechococcales</taxon>
        <taxon>Neosynechococcaceae</taxon>
        <taxon>Neosynechococcus</taxon>
    </lineage>
</organism>
<gene>
    <name evidence="2" type="ORF">DO97_20845</name>
</gene>
<dbReference type="OrthoDB" id="7872756at2"/>
<dbReference type="Proteomes" id="UP000030170">
    <property type="component" value="Unassembled WGS sequence"/>
</dbReference>
<comment type="caution">
    <text evidence="2">The sequence shown here is derived from an EMBL/GenBank/DDBJ whole genome shotgun (WGS) entry which is preliminary data.</text>
</comment>
<dbReference type="PANTHER" id="PTHR47200">
    <property type="entry name" value="THYLAKOID LUMENAL 15 KDA PROTEIN 1, CHLOROPLASTIC"/>
    <property type="match status" value="1"/>
</dbReference>
<protein>
    <recommendedName>
        <fullName evidence="4">Pentapeptide repeat-containing protein</fullName>
    </recommendedName>
</protein>
<keyword evidence="1" id="KW-0732">Signal</keyword>
<proteinExistence type="predicted"/>
<evidence type="ECO:0008006" key="4">
    <source>
        <dbReference type="Google" id="ProtNLM"/>
    </source>
</evidence>
<dbReference type="STRING" id="1497020.DO97_20845"/>
<feature type="signal peptide" evidence="1">
    <location>
        <begin position="1"/>
        <end position="28"/>
    </location>
</feature>
<name>A0A098TLU7_9CYAN</name>
<dbReference type="EMBL" id="JJML01000009">
    <property type="protein sequence ID" value="KGF73285.1"/>
    <property type="molecule type" value="Genomic_DNA"/>
</dbReference>
<accession>A0A098TLU7</accession>